<accession>B9XPZ5</accession>
<dbReference type="SUPFAM" id="SSF102405">
    <property type="entry name" value="MCP/YpsA-like"/>
    <property type="match status" value="1"/>
</dbReference>
<dbReference type="Gene3D" id="3.40.50.450">
    <property type="match status" value="1"/>
</dbReference>
<evidence type="ECO:0000256" key="2">
    <source>
        <dbReference type="ARBA" id="ARBA00011985"/>
    </source>
</evidence>
<dbReference type="EMBL" id="ABOX02000050">
    <property type="protein sequence ID" value="EEF58092.1"/>
    <property type="molecule type" value="Genomic_DNA"/>
</dbReference>
<sequence length="343" mass="38729">MIKSEKPPVDPELKRRIDELIKYKGGGYNPEAVSDIIESALKLMTDVKDSGDVKVIQTAVRELRYAFKLFAPYAHKRKVTIFGSARTQPTKVEYQQAVEFGKKIADAGFMVITGAGGGIMHAGHEGAGLENSFGANIRLPWEQGANPVIQDDKKLITFKYFFTRKLIFIRHSDAIALFPGGFGTMDEGYEALTLMQTGKSQLMPLVLIDRPGGTYWKTWDKHIREHLLRDQLISPDDLNLYQITDDTDQAVKIISRFYRNFVSTRFVKELFVIRLKHAPSASAIEAMNEDFADIIVGPKIATIEATPEERADEDMIDLPRIAFGFNRRDYGRLRQLIDVLNAL</sequence>
<dbReference type="GO" id="GO:0008714">
    <property type="term" value="F:AMP nucleosidase activity"/>
    <property type="evidence" value="ECO:0007669"/>
    <property type="project" value="UniProtKB-EC"/>
</dbReference>
<comment type="caution">
    <text evidence="4">The sequence shown here is derived from an EMBL/GenBank/DDBJ whole genome shotgun (WGS) entry which is preliminary data.</text>
</comment>
<dbReference type="Proteomes" id="UP000003688">
    <property type="component" value="Unassembled WGS sequence"/>
</dbReference>
<gene>
    <name evidence="4" type="ORF">Cflav_PD1331</name>
</gene>
<proteinExistence type="predicted"/>
<dbReference type="STRING" id="320771.Cflav_PD1331"/>
<dbReference type="OrthoDB" id="9801098at2"/>
<reference evidence="4 5" key="1">
    <citation type="journal article" date="2011" name="J. Bacteriol.">
        <title>Genome sequence of 'Pedosphaera parvula' Ellin514, an aerobic Verrucomicrobial isolate from pasture soil.</title>
        <authorList>
            <person name="Kant R."/>
            <person name="van Passel M.W."/>
            <person name="Sangwan P."/>
            <person name="Palva A."/>
            <person name="Lucas S."/>
            <person name="Copeland A."/>
            <person name="Lapidus A."/>
            <person name="Glavina Del Rio T."/>
            <person name="Dalin E."/>
            <person name="Tice H."/>
            <person name="Bruce D."/>
            <person name="Goodwin L."/>
            <person name="Pitluck S."/>
            <person name="Chertkov O."/>
            <person name="Larimer F.W."/>
            <person name="Land M.L."/>
            <person name="Hauser L."/>
            <person name="Brettin T.S."/>
            <person name="Detter J.C."/>
            <person name="Han S."/>
            <person name="de Vos W.M."/>
            <person name="Janssen P.H."/>
            <person name="Smidt H."/>
        </authorList>
    </citation>
    <scope>NUCLEOTIDE SEQUENCE [LARGE SCALE GENOMIC DNA]</scope>
    <source>
        <strain evidence="4 5">Ellin514</strain>
    </source>
</reference>
<evidence type="ECO:0000256" key="1">
    <source>
        <dbReference type="ARBA" id="ARBA00000274"/>
    </source>
</evidence>
<dbReference type="EC" id="3.2.2.4" evidence="2"/>
<dbReference type="Pfam" id="PF03641">
    <property type="entry name" value="Lysine_decarbox"/>
    <property type="match status" value="1"/>
</dbReference>
<dbReference type="InterPro" id="IPR052341">
    <property type="entry name" value="LOG_family_nucleotidases"/>
</dbReference>
<evidence type="ECO:0000313" key="4">
    <source>
        <dbReference type="EMBL" id="EEF58092.1"/>
    </source>
</evidence>
<dbReference type="InterPro" id="IPR031100">
    <property type="entry name" value="LOG_fam"/>
</dbReference>
<protein>
    <recommendedName>
        <fullName evidence="3">AMP nucleosidase</fullName>
        <ecNumber evidence="2">3.2.2.4</ecNumber>
    </recommendedName>
    <alternativeName>
        <fullName evidence="3">AMP nucleosidase</fullName>
    </alternativeName>
</protein>
<name>B9XPZ5_PEDPL</name>
<comment type="catalytic activity">
    <reaction evidence="1">
        <text>AMP + H2O = D-ribose 5-phosphate + adenine</text>
        <dbReference type="Rhea" id="RHEA:20129"/>
        <dbReference type="ChEBI" id="CHEBI:15377"/>
        <dbReference type="ChEBI" id="CHEBI:16708"/>
        <dbReference type="ChEBI" id="CHEBI:78346"/>
        <dbReference type="ChEBI" id="CHEBI:456215"/>
        <dbReference type="EC" id="3.2.2.4"/>
    </reaction>
</comment>
<dbReference type="GO" id="GO:0005829">
    <property type="term" value="C:cytosol"/>
    <property type="evidence" value="ECO:0007669"/>
    <property type="project" value="TreeGrafter"/>
</dbReference>
<evidence type="ECO:0000256" key="3">
    <source>
        <dbReference type="ARBA" id="ARBA00031983"/>
    </source>
</evidence>
<dbReference type="PANTHER" id="PTHR43393">
    <property type="entry name" value="CYTOKININ RIBOSIDE 5'-MONOPHOSPHATE PHOSPHORIBOHYDROLASE"/>
    <property type="match status" value="1"/>
</dbReference>
<evidence type="ECO:0000313" key="5">
    <source>
        <dbReference type="Proteomes" id="UP000003688"/>
    </source>
</evidence>
<dbReference type="AlphaFoldDB" id="B9XPZ5"/>
<dbReference type="PANTHER" id="PTHR43393:SF2">
    <property type="entry name" value="CYTOKININ RIBOSIDE 5'-MONOPHOSPHATE PHOSPHORIBOHYDROLASE"/>
    <property type="match status" value="1"/>
</dbReference>
<dbReference type="RefSeq" id="WP_007417881.1">
    <property type="nucleotide sequence ID" value="NZ_ABOX02000050.1"/>
</dbReference>
<keyword evidence="5" id="KW-1185">Reference proteome</keyword>
<organism evidence="4 5">
    <name type="scientific">Pedosphaera parvula (strain Ellin514)</name>
    <dbReference type="NCBI Taxonomy" id="320771"/>
    <lineage>
        <taxon>Bacteria</taxon>
        <taxon>Pseudomonadati</taxon>
        <taxon>Verrucomicrobiota</taxon>
        <taxon>Pedosphaerae</taxon>
        <taxon>Pedosphaerales</taxon>
        <taxon>Pedosphaeraceae</taxon>
        <taxon>Pedosphaera</taxon>
    </lineage>
</organism>